<dbReference type="InterPro" id="IPR038444">
    <property type="entry name" value="DUF465_sf"/>
</dbReference>
<dbReference type="AlphaFoldDB" id="A0A0Q1CBK4"/>
<reference evidence="2 3" key="1">
    <citation type="submission" date="2015-10" db="EMBL/GenBank/DDBJ databases">
        <title>Pseudomonas helleri sp. nov. and Pseudomonas weihenstephanensis sp. nov., isolated from raw cows milk.</title>
        <authorList>
            <person name="Von Neubeck M."/>
            <person name="Huptas C."/>
            <person name="Wenning M."/>
            <person name="Scherer S."/>
        </authorList>
    </citation>
    <scope>NUCLEOTIDE SEQUENCE [LARGE SCALE GENOMIC DNA]</scope>
    <source>
        <strain evidence="2 3">BSTT44</strain>
    </source>
</reference>
<dbReference type="OrthoDB" id="7030268at2"/>
<dbReference type="EMBL" id="LLWH01000223">
    <property type="protein sequence ID" value="KQB51770.1"/>
    <property type="molecule type" value="Genomic_DNA"/>
</dbReference>
<comment type="caution">
    <text evidence="2">The sequence shown here is derived from an EMBL/GenBank/DDBJ whole genome shotgun (WGS) entry which is preliminary data.</text>
</comment>
<evidence type="ECO:0000313" key="3">
    <source>
        <dbReference type="Proteomes" id="UP000050342"/>
    </source>
</evidence>
<evidence type="ECO:0008006" key="4">
    <source>
        <dbReference type="Google" id="ProtNLM"/>
    </source>
</evidence>
<sequence length="82" mass="9154">MPVKHDLSQDLGFAKDDLKRFEKNDPHLTALIAKYTAADKEVVEAEANDGIGVTDQKLLKLKEVRLKIKDQIASLVSSHAQR</sequence>
<dbReference type="RefSeq" id="WP_055104725.1">
    <property type="nucleotide sequence ID" value="NZ_LLWH01000223.1"/>
</dbReference>
<organism evidence="2 3">
    <name type="scientific">Pseudomonas endophytica</name>
    <dbReference type="NCBI Taxonomy" id="1563157"/>
    <lineage>
        <taxon>Bacteria</taxon>
        <taxon>Pseudomonadati</taxon>
        <taxon>Pseudomonadota</taxon>
        <taxon>Gammaproteobacteria</taxon>
        <taxon>Pseudomonadales</taxon>
        <taxon>Pseudomonadaceae</taxon>
        <taxon>Pseudomonas</taxon>
    </lineage>
</organism>
<feature type="coiled-coil region" evidence="1">
    <location>
        <begin position="4"/>
        <end position="48"/>
    </location>
</feature>
<evidence type="ECO:0000256" key="1">
    <source>
        <dbReference type="SAM" id="Coils"/>
    </source>
</evidence>
<evidence type="ECO:0000313" key="2">
    <source>
        <dbReference type="EMBL" id="KQB51770.1"/>
    </source>
</evidence>
<dbReference type="InterPro" id="IPR007420">
    <property type="entry name" value="DUF465"/>
</dbReference>
<keyword evidence="3" id="KW-1185">Reference proteome</keyword>
<dbReference type="Proteomes" id="UP000050342">
    <property type="component" value="Unassembled WGS sequence"/>
</dbReference>
<keyword evidence="1" id="KW-0175">Coiled coil</keyword>
<name>A0A0Q1CBK4_9PSED</name>
<protein>
    <recommendedName>
        <fullName evidence="4">GTP-binding protein</fullName>
    </recommendedName>
</protein>
<dbReference type="Pfam" id="PF04325">
    <property type="entry name" value="DUF465"/>
    <property type="match status" value="1"/>
</dbReference>
<accession>A0A0Q1CBK4</accession>
<gene>
    <name evidence="2" type="ORF">AQS70_16875</name>
</gene>
<proteinExistence type="predicted"/>
<dbReference type="Gene3D" id="6.10.280.50">
    <property type="match status" value="1"/>
</dbReference>